<dbReference type="RefSeq" id="WP_091154232.1">
    <property type="nucleotide sequence ID" value="NZ_FNAI01000015.1"/>
</dbReference>
<reference evidence="2 3" key="1">
    <citation type="submission" date="2016-10" db="EMBL/GenBank/DDBJ databases">
        <authorList>
            <person name="de Groot N.N."/>
        </authorList>
    </citation>
    <scope>NUCLEOTIDE SEQUENCE [LARGE SCALE GENOMIC DNA]</scope>
    <source>
        <strain evidence="2 3">47C3B</strain>
    </source>
</reference>
<name>A0A1G7JSV2_9SPHI</name>
<protein>
    <submittedName>
        <fullName evidence="2">Bacteroides conjugative transposon TraM protein</fullName>
    </submittedName>
</protein>
<gene>
    <name evidence="2" type="ORF">SAMN05216464_11592</name>
</gene>
<accession>A0A1G7JSV2</accession>
<feature type="domain" description="Conjugative transposon TraM C-terminal" evidence="1">
    <location>
        <begin position="250"/>
        <end position="400"/>
    </location>
</feature>
<dbReference type="STRING" id="1391627.SAMN05216464_11592"/>
<evidence type="ECO:0000259" key="1">
    <source>
        <dbReference type="Pfam" id="PF12508"/>
    </source>
</evidence>
<dbReference type="Pfam" id="PF12508">
    <property type="entry name" value="Transposon_TraM"/>
    <property type="match status" value="1"/>
</dbReference>
<dbReference type="NCBIfam" id="TIGR03779">
    <property type="entry name" value="Bac_Flav_CT_M"/>
    <property type="match status" value="1"/>
</dbReference>
<organism evidence="2 3">
    <name type="scientific">Mucilaginibacter pineti</name>
    <dbReference type="NCBI Taxonomy" id="1391627"/>
    <lineage>
        <taxon>Bacteria</taxon>
        <taxon>Pseudomonadati</taxon>
        <taxon>Bacteroidota</taxon>
        <taxon>Sphingobacteriia</taxon>
        <taxon>Sphingobacteriales</taxon>
        <taxon>Sphingobacteriaceae</taxon>
        <taxon>Mucilaginibacter</taxon>
    </lineage>
</organism>
<sequence length="412" mass="45385">MKNLNLKQPKYVLPALILPFLLLFFAVYHSGAGKQKTATKQQDGINTNVGEVSNDVKKEKLTGKLDAYRNTYKEADGYTAVNNIPREKSSVAGFDNNYTDQQKKMLDSIDQAMKQRYGMNPVQQASHGAGSNYKAVYGSHKTGASAQDKALASALSGLSGRQQSIANYGPNPRSTGKEKDPMELFKQQMAYMDSLNKMNDPAYKAEKLKQAALAKAQQEQGKEKILSVSKGENIPPEFNTIMPDNKENMIMAVIDEDVTGYVSSRIRLRLLDNIRAGNILIDKGTYLYALISGFSGQRVTLSVRSIFYHNRVLPVKLDIYDMDGLPGLYVPESAFRDFTKDLGTNTIQGITIDGGSGSTSASSQLLMSSVDKIFESTSSAIAGAIRKNKAKVKYNSYIYLIDSQALQNEQNQ</sequence>
<dbReference type="Proteomes" id="UP000199072">
    <property type="component" value="Unassembled WGS sequence"/>
</dbReference>
<dbReference type="InterPro" id="IPR022187">
    <property type="entry name" value="Conjug_transposon_TraM"/>
</dbReference>
<keyword evidence="3" id="KW-1185">Reference proteome</keyword>
<proteinExistence type="predicted"/>
<dbReference type="InterPro" id="IPR055407">
    <property type="entry name" value="TraM_C"/>
</dbReference>
<dbReference type="EMBL" id="FNAI01000015">
    <property type="protein sequence ID" value="SDF27549.1"/>
    <property type="molecule type" value="Genomic_DNA"/>
</dbReference>
<dbReference type="AlphaFoldDB" id="A0A1G7JSV2"/>
<evidence type="ECO:0000313" key="2">
    <source>
        <dbReference type="EMBL" id="SDF27549.1"/>
    </source>
</evidence>
<evidence type="ECO:0000313" key="3">
    <source>
        <dbReference type="Proteomes" id="UP000199072"/>
    </source>
</evidence>
<dbReference type="OrthoDB" id="1453786at2"/>